<comment type="similarity">
    <text evidence="6">Belongs to the peptidase M24A family. Methionine aminopeptidase type 1 subfamily.</text>
</comment>
<dbReference type="InterPro" id="IPR002467">
    <property type="entry name" value="Pept_M24A_MAP1"/>
</dbReference>
<dbReference type="InterPro" id="IPR001714">
    <property type="entry name" value="Pept_M24_MAP"/>
</dbReference>
<comment type="subunit">
    <text evidence="6">Monomer.</text>
</comment>
<evidence type="ECO:0000256" key="4">
    <source>
        <dbReference type="ARBA" id="ARBA00022723"/>
    </source>
</evidence>
<dbReference type="AlphaFoldDB" id="A0A1I2VV31"/>
<feature type="domain" description="Peptidase M24" evidence="8">
    <location>
        <begin position="11"/>
        <end position="238"/>
    </location>
</feature>
<evidence type="ECO:0000256" key="5">
    <source>
        <dbReference type="ARBA" id="ARBA00022801"/>
    </source>
</evidence>
<dbReference type="EMBL" id="FOOT01000004">
    <property type="protein sequence ID" value="SFG91061.1"/>
    <property type="molecule type" value="Genomic_DNA"/>
</dbReference>
<keyword evidence="10" id="KW-1185">Reference proteome</keyword>
<feature type="binding site" evidence="6">
    <location>
        <position position="168"/>
    </location>
    <ligand>
        <name>a divalent metal cation</name>
        <dbReference type="ChEBI" id="CHEBI:60240"/>
        <label>2</label>
        <note>catalytic</note>
    </ligand>
</feature>
<evidence type="ECO:0000313" key="10">
    <source>
        <dbReference type="Proteomes" id="UP000198724"/>
    </source>
</evidence>
<feature type="binding site" evidence="6">
    <location>
        <position position="201"/>
    </location>
    <ligand>
        <name>a divalent metal cation</name>
        <dbReference type="ChEBI" id="CHEBI:60240"/>
        <label>2</label>
        <note>catalytic</note>
    </ligand>
</feature>
<dbReference type="GO" id="GO:0005829">
    <property type="term" value="C:cytosol"/>
    <property type="evidence" value="ECO:0007669"/>
    <property type="project" value="TreeGrafter"/>
</dbReference>
<evidence type="ECO:0000259" key="8">
    <source>
        <dbReference type="Pfam" id="PF00557"/>
    </source>
</evidence>
<keyword evidence="5 6" id="KW-0378">Hydrolase</keyword>
<evidence type="ECO:0000256" key="1">
    <source>
        <dbReference type="ARBA" id="ARBA00002521"/>
    </source>
</evidence>
<dbReference type="InterPro" id="IPR036005">
    <property type="entry name" value="Creatinase/aminopeptidase-like"/>
</dbReference>
<dbReference type="Pfam" id="PF00557">
    <property type="entry name" value="Peptidase_M24"/>
    <property type="match status" value="1"/>
</dbReference>
<dbReference type="Proteomes" id="UP000198724">
    <property type="component" value="Unassembled WGS sequence"/>
</dbReference>
<dbReference type="PANTHER" id="PTHR43330">
    <property type="entry name" value="METHIONINE AMINOPEPTIDASE"/>
    <property type="match status" value="1"/>
</dbReference>
<dbReference type="InterPro" id="IPR000994">
    <property type="entry name" value="Pept_M24"/>
</dbReference>
<comment type="catalytic activity">
    <reaction evidence="6 7">
        <text>Release of N-terminal amino acids, preferentially methionine, from peptides and arylamides.</text>
        <dbReference type="EC" id="3.4.11.18"/>
    </reaction>
</comment>
<name>A0A1I2VV31_9BACT</name>
<sequence>MILYKTEEDIELIRQSALILSKAHGEIARLIKPGITTLQLDKVAEEFIRDNGGKPSFKNYNGFPYSLCISVNSVVVHGMPSNYTLNEGDIISVDCGVYKNGFHSDCAYTHAVGEVSPEVHKLLAVTKESLYLALEKAVAGNRLGDVSFAVQEYAEKNGFTVVRELVGHGIGRNLHEAPEVPNYGRRGQGVKLQNGLVIAVEPMVNLGSRHIVQEDDGWTIRTKDNKPSAHFEHTIVVRKDKAEILTTFDYIEEAIKRS</sequence>
<dbReference type="HAMAP" id="MF_01974">
    <property type="entry name" value="MetAP_1"/>
    <property type="match status" value="1"/>
</dbReference>
<organism evidence="9 10">
    <name type="scientific">Pontibacter chinhatensis</name>
    <dbReference type="NCBI Taxonomy" id="1436961"/>
    <lineage>
        <taxon>Bacteria</taxon>
        <taxon>Pseudomonadati</taxon>
        <taxon>Bacteroidota</taxon>
        <taxon>Cytophagia</taxon>
        <taxon>Cytophagales</taxon>
        <taxon>Hymenobacteraceae</taxon>
        <taxon>Pontibacter</taxon>
    </lineage>
</organism>
<feature type="binding site" evidence="6">
    <location>
        <position position="105"/>
    </location>
    <ligand>
        <name>a divalent metal cation</name>
        <dbReference type="ChEBI" id="CHEBI:60240"/>
        <label>1</label>
    </ligand>
</feature>
<proteinExistence type="inferred from homology"/>
<feature type="binding site" evidence="6">
    <location>
        <position position="232"/>
    </location>
    <ligand>
        <name>a divalent metal cation</name>
        <dbReference type="ChEBI" id="CHEBI:60240"/>
        <label>1</label>
    </ligand>
</feature>
<feature type="binding site" evidence="6">
    <location>
        <position position="175"/>
    </location>
    <ligand>
        <name>substrate</name>
    </ligand>
</feature>
<gene>
    <name evidence="6" type="primary">map</name>
    <name evidence="9" type="ORF">SAMN05421739_104285</name>
</gene>
<evidence type="ECO:0000313" key="9">
    <source>
        <dbReference type="EMBL" id="SFG91061.1"/>
    </source>
</evidence>
<dbReference type="PRINTS" id="PR00599">
    <property type="entry name" value="MAPEPTIDASE"/>
</dbReference>
<evidence type="ECO:0000256" key="6">
    <source>
        <dbReference type="HAMAP-Rule" id="MF_01974"/>
    </source>
</evidence>
<accession>A0A1I2VV31</accession>
<comment type="cofactor">
    <cofactor evidence="6">
        <name>Co(2+)</name>
        <dbReference type="ChEBI" id="CHEBI:48828"/>
    </cofactor>
    <cofactor evidence="6">
        <name>Zn(2+)</name>
        <dbReference type="ChEBI" id="CHEBI:29105"/>
    </cofactor>
    <cofactor evidence="6">
        <name>Mn(2+)</name>
        <dbReference type="ChEBI" id="CHEBI:29035"/>
    </cofactor>
    <cofactor evidence="6">
        <name>Fe(2+)</name>
        <dbReference type="ChEBI" id="CHEBI:29033"/>
    </cofactor>
    <text evidence="6">Binds 2 divalent metal cations per subunit. Has a high-affinity and a low affinity metal-binding site. The true nature of the physiological cofactor is under debate. The enzyme is active with cobalt, zinc, manganese or divalent iron ions. Most likely, methionine aminopeptidases function as mononuclear Fe(2+)-metalloproteases under physiological conditions, and the catalytically relevant metal-binding site has been assigned to the histidine-containing high-affinity site.</text>
</comment>
<dbReference type="GO" id="GO:0046872">
    <property type="term" value="F:metal ion binding"/>
    <property type="evidence" value="ECO:0007669"/>
    <property type="project" value="UniProtKB-UniRule"/>
</dbReference>
<dbReference type="OrthoDB" id="9802055at2"/>
<dbReference type="RefSeq" id="WP_092102292.1">
    <property type="nucleotide sequence ID" value="NZ_FOOT01000004.1"/>
</dbReference>
<feature type="binding site" evidence="6">
    <location>
        <position position="105"/>
    </location>
    <ligand>
        <name>a divalent metal cation</name>
        <dbReference type="ChEBI" id="CHEBI:60240"/>
        <label>2</label>
        <note>catalytic</note>
    </ligand>
</feature>
<comment type="function">
    <text evidence="1 6">Removes the N-terminal methionine from nascent proteins. The N-terminal methionine is often cleaved when the second residue in the primary sequence is small and uncharged (Met-Ala-, Cys, Gly, Pro, Ser, Thr, or Val). Requires deformylation of the N(alpha)-formylated initiator methionine before it can be hydrolyzed.</text>
</comment>
<dbReference type="CDD" id="cd01086">
    <property type="entry name" value="MetAP1"/>
    <property type="match status" value="1"/>
</dbReference>
<feature type="binding site" evidence="6">
    <location>
        <position position="94"/>
    </location>
    <ligand>
        <name>a divalent metal cation</name>
        <dbReference type="ChEBI" id="CHEBI:60240"/>
        <label>1</label>
    </ligand>
</feature>
<dbReference type="Gene3D" id="3.90.230.10">
    <property type="entry name" value="Creatinase/methionine aminopeptidase superfamily"/>
    <property type="match status" value="1"/>
</dbReference>
<dbReference type="GO" id="GO:0004239">
    <property type="term" value="F:initiator methionyl aminopeptidase activity"/>
    <property type="evidence" value="ECO:0007669"/>
    <property type="project" value="UniProtKB-UniRule"/>
</dbReference>
<reference evidence="10" key="1">
    <citation type="submission" date="2016-10" db="EMBL/GenBank/DDBJ databases">
        <authorList>
            <person name="Varghese N."/>
            <person name="Submissions S."/>
        </authorList>
    </citation>
    <scope>NUCLEOTIDE SEQUENCE [LARGE SCALE GENOMIC DNA]</scope>
    <source>
        <strain evidence="10">LP51</strain>
    </source>
</reference>
<feature type="binding site" evidence="6">
    <location>
        <position position="77"/>
    </location>
    <ligand>
        <name>substrate</name>
    </ligand>
</feature>
<dbReference type="GO" id="GO:0006508">
    <property type="term" value="P:proteolysis"/>
    <property type="evidence" value="ECO:0007669"/>
    <property type="project" value="UniProtKB-KW"/>
</dbReference>
<feature type="binding site" evidence="6">
    <location>
        <position position="232"/>
    </location>
    <ligand>
        <name>a divalent metal cation</name>
        <dbReference type="ChEBI" id="CHEBI:60240"/>
        <label>2</label>
        <note>catalytic</note>
    </ligand>
</feature>
<dbReference type="GO" id="GO:0070006">
    <property type="term" value="F:metalloaminopeptidase activity"/>
    <property type="evidence" value="ECO:0007669"/>
    <property type="project" value="UniProtKB-UniRule"/>
</dbReference>
<dbReference type="EC" id="3.4.11.18" evidence="6 7"/>
<keyword evidence="3 6" id="KW-0645">Protease</keyword>
<evidence type="ECO:0000256" key="2">
    <source>
        <dbReference type="ARBA" id="ARBA00022438"/>
    </source>
</evidence>
<keyword evidence="4 6" id="KW-0479">Metal-binding</keyword>
<dbReference type="NCBIfam" id="TIGR00500">
    <property type="entry name" value="met_pdase_I"/>
    <property type="match status" value="1"/>
</dbReference>
<keyword evidence="2 6" id="KW-0031">Aminopeptidase</keyword>
<dbReference type="PANTHER" id="PTHR43330:SF27">
    <property type="entry name" value="METHIONINE AMINOPEPTIDASE"/>
    <property type="match status" value="1"/>
</dbReference>
<evidence type="ECO:0000256" key="3">
    <source>
        <dbReference type="ARBA" id="ARBA00022670"/>
    </source>
</evidence>
<dbReference type="SUPFAM" id="SSF55920">
    <property type="entry name" value="Creatinase/aminopeptidase"/>
    <property type="match status" value="1"/>
</dbReference>
<protein>
    <recommendedName>
        <fullName evidence="6 7">Methionine aminopeptidase</fullName>
        <shortName evidence="6">MAP</shortName>
        <shortName evidence="6">MetAP</shortName>
        <ecNumber evidence="6 7">3.4.11.18</ecNumber>
    </recommendedName>
    <alternativeName>
        <fullName evidence="6">Peptidase M</fullName>
    </alternativeName>
</protein>
<dbReference type="STRING" id="1436961.SAMN05421739_104285"/>
<evidence type="ECO:0000256" key="7">
    <source>
        <dbReference type="RuleBase" id="RU003653"/>
    </source>
</evidence>